<dbReference type="SUPFAM" id="SSF51445">
    <property type="entry name" value="(Trans)glycosidases"/>
    <property type="match status" value="1"/>
</dbReference>
<dbReference type="AlphaFoldDB" id="A0A4V3UYI2"/>
<feature type="signal peptide" evidence="1">
    <location>
        <begin position="1"/>
        <end position="17"/>
    </location>
</feature>
<dbReference type="GO" id="GO:0016787">
    <property type="term" value="F:hydrolase activity"/>
    <property type="evidence" value="ECO:0007669"/>
    <property type="project" value="UniProtKB-KW"/>
</dbReference>
<dbReference type="Gene3D" id="3.20.20.80">
    <property type="entry name" value="Glycosidases"/>
    <property type="match status" value="1"/>
</dbReference>
<dbReference type="OrthoDB" id="9773531at2"/>
<keyword evidence="2" id="KW-0378">Hydrolase</keyword>
<evidence type="ECO:0000313" key="3">
    <source>
        <dbReference type="Proteomes" id="UP000305939"/>
    </source>
</evidence>
<dbReference type="Proteomes" id="UP000305939">
    <property type="component" value="Unassembled WGS sequence"/>
</dbReference>
<sequence length="336" mass="39338">MGKFWILLLCVMFASCATDLDVRKKIRGVSYVAVRDTIGPEEVKPLQALNADHASVMPYGFLRDSGSSEVIYNTPRQWFGEREEGVRQYIRELHKMNIRVMVKPHLWIGRGFFTGDLTMENEQDWKHLQDSYRSYILFYAKLAEEEGAELFCIGTELHSFAIERPEFFRDLIREVRKVFSGELTYAENWDQYQNISFWGELDLIGVDAYFPLTASKTPEVDELLEEWERHKDALEACALKYEKPILFAEYGYRSTDYNTKAPWDSSRKEVSVNLQAQVNALRAMAEVIWEEDWFAGGFLWKWFPFHQKAGGKDDNRFTIQNKPAEALIREVYKIQK</sequence>
<reference evidence="2 3" key="1">
    <citation type="submission" date="2019-04" db="EMBL/GenBank/DDBJ databases">
        <title>Draft genome sequence of Robertkochia marina CC-AMO-30D.</title>
        <authorList>
            <person name="Hameed A."/>
            <person name="Lin S.-Y."/>
            <person name="Shahina M."/>
            <person name="Lai W.-A."/>
            <person name="Young C.-C."/>
        </authorList>
    </citation>
    <scope>NUCLEOTIDE SEQUENCE [LARGE SCALE GENOMIC DNA]</scope>
    <source>
        <strain evidence="2 3">CC-AMO-30D</strain>
    </source>
</reference>
<organism evidence="2 3">
    <name type="scientific">Robertkochia marina</name>
    <dbReference type="NCBI Taxonomy" id="1227945"/>
    <lineage>
        <taxon>Bacteria</taxon>
        <taxon>Pseudomonadati</taxon>
        <taxon>Bacteroidota</taxon>
        <taxon>Flavobacteriia</taxon>
        <taxon>Flavobacteriales</taxon>
        <taxon>Flavobacteriaceae</taxon>
        <taxon>Robertkochia</taxon>
    </lineage>
</organism>
<protein>
    <submittedName>
        <fullName evidence="2">Glycoside hydrolase</fullName>
    </submittedName>
</protein>
<gene>
    <name evidence="2" type="ORF">E7Z59_05525</name>
</gene>
<dbReference type="PROSITE" id="PS51257">
    <property type="entry name" value="PROKAR_LIPOPROTEIN"/>
    <property type="match status" value="1"/>
</dbReference>
<evidence type="ECO:0000256" key="1">
    <source>
        <dbReference type="SAM" id="SignalP"/>
    </source>
</evidence>
<feature type="chain" id="PRO_5020508451" evidence="1">
    <location>
        <begin position="18"/>
        <end position="336"/>
    </location>
</feature>
<dbReference type="InterPro" id="IPR055151">
    <property type="entry name" value="GH113"/>
</dbReference>
<keyword evidence="1" id="KW-0732">Signal</keyword>
<dbReference type="CDD" id="cd19608">
    <property type="entry name" value="GH113_mannanase-like"/>
    <property type="match status" value="1"/>
</dbReference>
<dbReference type="InterPro" id="IPR017853">
    <property type="entry name" value="GH"/>
</dbReference>
<dbReference type="EMBL" id="SSMC01000001">
    <property type="protein sequence ID" value="THD69788.1"/>
    <property type="molecule type" value="Genomic_DNA"/>
</dbReference>
<dbReference type="Pfam" id="PF22612">
    <property type="entry name" value="GH113"/>
    <property type="match status" value="1"/>
</dbReference>
<comment type="caution">
    <text evidence="2">The sequence shown here is derived from an EMBL/GenBank/DDBJ whole genome shotgun (WGS) entry which is preliminary data.</text>
</comment>
<accession>A0A4V3UYI2</accession>
<proteinExistence type="predicted"/>
<keyword evidence="3" id="KW-1185">Reference proteome</keyword>
<name>A0A4V3UYI2_9FLAO</name>
<dbReference type="RefSeq" id="WP_136335278.1">
    <property type="nucleotide sequence ID" value="NZ_QXMP01000002.1"/>
</dbReference>
<evidence type="ECO:0000313" key="2">
    <source>
        <dbReference type="EMBL" id="THD69788.1"/>
    </source>
</evidence>